<evidence type="ECO:0000313" key="5">
    <source>
        <dbReference type="Proteomes" id="UP000305202"/>
    </source>
</evidence>
<comment type="similarity">
    <text evidence="3">Belongs to the DNA gyrase inhibitor YacG family.</text>
</comment>
<keyword evidence="5" id="KW-1185">Reference proteome</keyword>
<comment type="subunit">
    <text evidence="3">Interacts with GyrB.</text>
</comment>
<comment type="cofactor">
    <cofactor evidence="3">
        <name>Zn(2+)</name>
        <dbReference type="ChEBI" id="CHEBI:29105"/>
    </cofactor>
    <text evidence="3">Binds 1 zinc ion.</text>
</comment>
<name>A0ABY2SUW8_9HYPH</name>
<feature type="binding site" evidence="3">
    <location>
        <position position="13"/>
    </location>
    <ligand>
        <name>Zn(2+)</name>
        <dbReference type="ChEBI" id="CHEBI:29105"/>
    </ligand>
</feature>
<reference evidence="4 5" key="1">
    <citation type="submission" date="2019-04" db="EMBL/GenBank/DDBJ databases">
        <authorList>
            <person name="Li M."/>
            <person name="Gao C."/>
        </authorList>
    </citation>
    <scope>NUCLEOTIDE SEQUENCE [LARGE SCALE GENOMIC DNA]</scope>
    <source>
        <strain evidence="4 5">BGMRC 2031</strain>
    </source>
</reference>
<dbReference type="InterPro" id="IPR005584">
    <property type="entry name" value="DNA_gyrase_inhibitor_YacG"/>
</dbReference>
<feature type="binding site" evidence="3">
    <location>
        <position position="36"/>
    </location>
    <ligand>
        <name>Zn(2+)</name>
        <dbReference type="ChEBI" id="CHEBI:29105"/>
    </ligand>
</feature>
<comment type="caution">
    <text evidence="4">The sequence shown here is derived from an EMBL/GenBank/DDBJ whole genome shotgun (WGS) entry which is preliminary data.</text>
</comment>
<dbReference type="PANTHER" id="PTHR36150:SF1">
    <property type="entry name" value="DNA GYRASE INHIBITOR YACG"/>
    <property type="match status" value="1"/>
</dbReference>
<dbReference type="NCBIfam" id="NF001638">
    <property type="entry name" value="PRK00418.1"/>
    <property type="match status" value="1"/>
</dbReference>
<dbReference type="Pfam" id="PF03884">
    <property type="entry name" value="YacG"/>
    <property type="match status" value="1"/>
</dbReference>
<proteinExistence type="inferred from homology"/>
<evidence type="ECO:0000256" key="2">
    <source>
        <dbReference type="ARBA" id="ARBA00022833"/>
    </source>
</evidence>
<feature type="binding site" evidence="3">
    <location>
        <position position="16"/>
    </location>
    <ligand>
        <name>Zn(2+)</name>
        <dbReference type="ChEBI" id="CHEBI:29105"/>
    </ligand>
</feature>
<dbReference type="InterPro" id="IPR013088">
    <property type="entry name" value="Znf_NHR/GATA"/>
</dbReference>
<evidence type="ECO:0000313" key="4">
    <source>
        <dbReference type="EMBL" id="TKI08931.1"/>
    </source>
</evidence>
<evidence type="ECO:0000256" key="1">
    <source>
        <dbReference type="ARBA" id="ARBA00022723"/>
    </source>
</evidence>
<dbReference type="HAMAP" id="MF_00649">
    <property type="entry name" value="DNA_gyrase_inhibitor_YacG"/>
    <property type="match status" value="1"/>
</dbReference>
<dbReference type="EMBL" id="SZPQ01000001">
    <property type="protein sequence ID" value="TKI08931.1"/>
    <property type="molecule type" value="Genomic_DNA"/>
</dbReference>
<dbReference type="SUPFAM" id="SSF57716">
    <property type="entry name" value="Glucocorticoid receptor-like (DNA-binding domain)"/>
    <property type="match status" value="1"/>
</dbReference>
<accession>A0ABY2SUW8</accession>
<dbReference type="PANTHER" id="PTHR36150">
    <property type="entry name" value="DNA GYRASE INHIBITOR YACG"/>
    <property type="match status" value="1"/>
</dbReference>
<dbReference type="Proteomes" id="UP000305202">
    <property type="component" value="Unassembled WGS sequence"/>
</dbReference>
<protein>
    <recommendedName>
        <fullName evidence="3">DNA gyrase inhibitor YacG</fullName>
    </recommendedName>
</protein>
<evidence type="ECO:0000256" key="3">
    <source>
        <dbReference type="HAMAP-Rule" id="MF_00649"/>
    </source>
</evidence>
<feature type="binding site" evidence="3">
    <location>
        <position position="32"/>
    </location>
    <ligand>
        <name>Zn(2+)</name>
        <dbReference type="ChEBI" id="CHEBI:29105"/>
    </ligand>
</feature>
<keyword evidence="1 3" id="KW-0479">Metal-binding</keyword>
<gene>
    <name evidence="3 4" type="primary">yacG</name>
    <name evidence="4" type="ORF">FCN80_01565</name>
</gene>
<keyword evidence="2 3" id="KW-0862">Zinc</keyword>
<dbReference type="Gene3D" id="3.30.50.10">
    <property type="entry name" value="Erythroid Transcription Factor GATA-1, subunit A"/>
    <property type="match status" value="1"/>
</dbReference>
<comment type="function">
    <text evidence="3">Inhibits all the catalytic activities of DNA gyrase by preventing its interaction with DNA. Acts by binding directly to the C-terminal domain of GyrB, which probably disrupts DNA binding by the gyrase.</text>
</comment>
<organism evidence="4 5">
    <name type="scientific">Martelella alba</name>
    <dbReference type="NCBI Taxonomy" id="2590451"/>
    <lineage>
        <taxon>Bacteria</taxon>
        <taxon>Pseudomonadati</taxon>
        <taxon>Pseudomonadota</taxon>
        <taxon>Alphaproteobacteria</taxon>
        <taxon>Hyphomicrobiales</taxon>
        <taxon>Aurantimonadaceae</taxon>
        <taxon>Martelella</taxon>
    </lineage>
</organism>
<sequence length="67" mass="7800">MPMSNDEITWVTCPTCGARVPWTAQSRYRPFCSKRCQLIDLGEWAEEKKYIPSNNQVADSDDWSEKE</sequence>